<dbReference type="Proteomes" id="UP000324800">
    <property type="component" value="Unassembled WGS sequence"/>
</dbReference>
<keyword evidence="3" id="KW-0547">Nucleotide-binding</keyword>
<dbReference type="GO" id="GO:0017116">
    <property type="term" value="F:single-stranded DNA helicase activity"/>
    <property type="evidence" value="ECO:0007669"/>
    <property type="project" value="TreeGrafter"/>
</dbReference>
<feature type="non-terminal residue" evidence="7">
    <location>
        <position position="131"/>
    </location>
</feature>
<dbReference type="GO" id="GO:0003697">
    <property type="term" value="F:single-stranded DNA binding"/>
    <property type="evidence" value="ECO:0007669"/>
    <property type="project" value="TreeGrafter"/>
</dbReference>
<dbReference type="GO" id="GO:0042555">
    <property type="term" value="C:MCM complex"/>
    <property type="evidence" value="ECO:0007669"/>
    <property type="project" value="TreeGrafter"/>
</dbReference>
<dbReference type="PROSITE" id="PS50051">
    <property type="entry name" value="MCM_2"/>
    <property type="match status" value="1"/>
</dbReference>
<dbReference type="PANTHER" id="PTHR11630:SF66">
    <property type="entry name" value="DNA REPLICATION LICENSING FACTOR MCM4"/>
    <property type="match status" value="1"/>
</dbReference>
<proteinExistence type="inferred from homology"/>
<accession>A0A5J4V8W7</accession>
<feature type="region of interest" description="Disordered" evidence="5">
    <location>
        <begin position="60"/>
        <end position="131"/>
    </location>
</feature>
<dbReference type="InterPro" id="IPR001208">
    <property type="entry name" value="MCM_dom"/>
</dbReference>
<evidence type="ECO:0000256" key="4">
    <source>
        <dbReference type="ARBA" id="ARBA00022840"/>
    </source>
</evidence>
<feature type="domain" description="MCM C-terminal AAA(+) ATPase" evidence="6">
    <location>
        <begin position="11"/>
        <end position="54"/>
    </location>
</feature>
<reference evidence="7 8" key="1">
    <citation type="submission" date="2019-03" db="EMBL/GenBank/DDBJ databases">
        <title>Single cell metagenomics reveals metabolic interactions within the superorganism composed of flagellate Streblomastix strix and complex community of Bacteroidetes bacteria on its surface.</title>
        <authorList>
            <person name="Treitli S.C."/>
            <person name="Kolisko M."/>
            <person name="Husnik F."/>
            <person name="Keeling P."/>
            <person name="Hampl V."/>
        </authorList>
    </citation>
    <scope>NUCLEOTIDE SEQUENCE [LARGE SCALE GENOMIC DNA]</scope>
    <source>
        <strain evidence="7">ST1C</strain>
    </source>
</reference>
<evidence type="ECO:0000256" key="3">
    <source>
        <dbReference type="ARBA" id="ARBA00022741"/>
    </source>
</evidence>
<dbReference type="GO" id="GO:0005524">
    <property type="term" value="F:ATP binding"/>
    <property type="evidence" value="ECO:0007669"/>
    <property type="project" value="UniProtKB-KW"/>
</dbReference>
<dbReference type="GO" id="GO:0005634">
    <property type="term" value="C:nucleus"/>
    <property type="evidence" value="ECO:0007669"/>
    <property type="project" value="TreeGrafter"/>
</dbReference>
<dbReference type="EMBL" id="SNRW01008797">
    <property type="protein sequence ID" value="KAA6378966.1"/>
    <property type="molecule type" value="Genomic_DNA"/>
</dbReference>
<dbReference type="AlphaFoldDB" id="A0A5J4V8W7"/>
<dbReference type="GO" id="GO:0006271">
    <property type="term" value="P:DNA strand elongation involved in DNA replication"/>
    <property type="evidence" value="ECO:0007669"/>
    <property type="project" value="TreeGrafter"/>
</dbReference>
<evidence type="ECO:0000313" key="8">
    <source>
        <dbReference type="Proteomes" id="UP000324800"/>
    </source>
</evidence>
<sequence>MKTINFRPNFQYNPKLSVVANIALPPTLLSRFDLVYLILDIADEKRDTLFSNHLLSFFSTNRQEGQQITGQMEKEKEKDNDQDDKKNQKQQIGKKKKGRNTKQMDKDEDTENQDENQQSSLESEDWHEKER</sequence>
<keyword evidence="2" id="KW-0235">DNA replication</keyword>
<feature type="compositionally biased region" description="Basic and acidic residues" evidence="5">
    <location>
        <begin position="72"/>
        <end position="87"/>
    </location>
</feature>
<keyword evidence="4" id="KW-0067">ATP-binding</keyword>
<dbReference type="InterPro" id="IPR031327">
    <property type="entry name" value="MCM"/>
</dbReference>
<name>A0A5J4V8W7_9EUKA</name>
<comment type="similarity">
    <text evidence="1">Belongs to the MCM family.</text>
</comment>
<dbReference type="PANTHER" id="PTHR11630">
    <property type="entry name" value="DNA REPLICATION LICENSING FACTOR MCM FAMILY MEMBER"/>
    <property type="match status" value="1"/>
</dbReference>
<evidence type="ECO:0000256" key="2">
    <source>
        <dbReference type="ARBA" id="ARBA00022705"/>
    </source>
</evidence>
<evidence type="ECO:0000259" key="6">
    <source>
        <dbReference type="PROSITE" id="PS50051"/>
    </source>
</evidence>
<dbReference type="GO" id="GO:0000727">
    <property type="term" value="P:double-strand break repair via break-induced replication"/>
    <property type="evidence" value="ECO:0007669"/>
    <property type="project" value="TreeGrafter"/>
</dbReference>
<feature type="compositionally biased region" description="Polar residues" evidence="5">
    <location>
        <begin position="60"/>
        <end position="70"/>
    </location>
</feature>
<dbReference type="InterPro" id="IPR027417">
    <property type="entry name" value="P-loop_NTPase"/>
</dbReference>
<comment type="caution">
    <text evidence="7">The sequence shown here is derived from an EMBL/GenBank/DDBJ whole genome shotgun (WGS) entry which is preliminary data.</text>
</comment>
<evidence type="ECO:0000256" key="5">
    <source>
        <dbReference type="SAM" id="MobiDB-lite"/>
    </source>
</evidence>
<evidence type="ECO:0000256" key="1">
    <source>
        <dbReference type="ARBA" id="ARBA00008010"/>
    </source>
</evidence>
<gene>
    <name evidence="7" type="ORF">EZS28_025505</name>
</gene>
<evidence type="ECO:0000313" key="7">
    <source>
        <dbReference type="EMBL" id="KAA6378966.1"/>
    </source>
</evidence>
<dbReference type="Pfam" id="PF00493">
    <property type="entry name" value="MCM"/>
    <property type="match status" value="1"/>
</dbReference>
<dbReference type="Gene3D" id="3.40.50.300">
    <property type="entry name" value="P-loop containing nucleotide triphosphate hydrolases"/>
    <property type="match status" value="1"/>
</dbReference>
<dbReference type="OrthoDB" id="1744952at2759"/>
<organism evidence="7 8">
    <name type="scientific">Streblomastix strix</name>
    <dbReference type="NCBI Taxonomy" id="222440"/>
    <lineage>
        <taxon>Eukaryota</taxon>
        <taxon>Metamonada</taxon>
        <taxon>Preaxostyla</taxon>
        <taxon>Oxymonadida</taxon>
        <taxon>Streblomastigidae</taxon>
        <taxon>Streblomastix</taxon>
    </lineage>
</organism>
<protein>
    <recommendedName>
        <fullName evidence="6">MCM C-terminal AAA(+) ATPase domain-containing protein</fullName>
    </recommendedName>
</protein>
<dbReference type="GO" id="GO:1902975">
    <property type="term" value="P:mitotic DNA replication initiation"/>
    <property type="evidence" value="ECO:0007669"/>
    <property type="project" value="TreeGrafter"/>
</dbReference>